<dbReference type="EMBL" id="KX306821">
    <property type="protein sequence ID" value="AOC61461.1"/>
    <property type="molecule type" value="Genomic_DNA"/>
</dbReference>
<name>A0A1B2RYQ1_9CHLO</name>
<sequence length="817" mass="94225">MFFANALKDYADQLNDLAVLFHDNFNFFVFFKVFVIYLFNSVKLGLMYIISFQWLTDFIELPCYFKLNFISVLKGENLAESYVNPTFFEFLEPKAINSNSFLTGIFNSFFLALPFSVPHLLTFRAFLMNGLPAGIFSAAGTILGQFTFFLCVLFGLESILIPFLTFEPFNYILGFVLVVNVLYNMTHNSNREVLNIKVSQDVKLLINFFFLNFGLAWTEQTSLFQYFGNLTVNTLPTLLQGIEKNLTTFSDYFLPNTFYLVGVLIGSVAWTVFFGFLLTFFLNRVSQLFKIPFLFLNERIHKLLLVLTFTFCFTSVPYYGFDYLVSAPLGFLSQDKALNFLKAKTYYSVSALQLEDVLIYEQALNPIPFDRPSQMEKSFKPEFFIYNFEDSSVDPENFWKNKNVRDPRSALQTARRAGAKTSEEKKLIREKAFEKAFESDFYKSSYDAVLQMKPQKAIQGLEKNIDKLASKLFSPVAYDYYTLVKSPMDEDKKVVRQQFRERFYKNPVYKALVNLDMIGFLQCQPKAYNLTANEEDFLFTQRILLQNYLNSVVQYKNLSAKNSISTSYAEKVYNQQFKGSLDLVRHYFSISLTSANDLNKFENFAKVLKFDQPLYKNSLSETNSFLHEELNFKQQNEKIDPWIPLIDSTPFYIGWDSSLRKFLVKNSCTPGLPLGTESLPTISKKISDKYPTYLSFQSWPNNATDLKKLVDKNVSLAYTPIADENVAKAGEFLGLKNLQYKKTVLKKTNLLVQKNLPSYDWKWVLTSLNFQQDLASKSAVSQNVKPFIDLGNTLPPQLDGFSWPGAYGLEKFVLKSN</sequence>
<keyword evidence="2" id="KW-0934">Plastid</keyword>
<evidence type="ECO:0000256" key="1">
    <source>
        <dbReference type="SAM" id="Phobius"/>
    </source>
</evidence>
<feature type="transmembrane region" description="Helical" evidence="1">
    <location>
        <begin position="303"/>
        <end position="321"/>
    </location>
</feature>
<feature type="transmembrane region" description="Helical" evidence="1">
    <location>
        <begin position="161"/>
        <end position="183"/>
    </location>
</feature>
<evidence type="ECO:0000313" key="2">
    <source>
        <dbReference type="EMBL" id="AOC61461.1"/>
    </source>
</evidence>
<feature type="transmembrane region" description="Helical" evidence="1">
    <location>
        <begin position="133"/>
        <end position="155"/>
    </location>
</feature>
<reference evidence="2" key="1">
    <citation type="journal article" date="2016" name="Genome Biol. Evol.">
        <title>Mitochondrion-to-Chloroplast DNA Transfers and Intragenomic Proliferation of Chloroplast Group II Introns in Gloeotilopsis Green Algae (Ulotrichales, Ulvophyceae).</title>
        <authorList>
            <person name="Turmel M."/>
            <person name="Otis C."/>
            <person name="Lemieux C."/>
        </authorList>
    </citation>
    <scope>NUCLEOTIDE SEQUENCE</scope>
</reference>
<feature type="transmembrane region" description="Helical" evidence="1">
    <location>
        <begin position="101"/>
        <end position="121"/>
    </location>
</feature>
<dbReference type="AlphaFoldDB" id="A0A1B2RYQ1"/>
<keyword evidence="2" id="KW-0150">Chloroplast</keyword>
<feature type="transmembrane region" description="Helical" evidence="1">
    <location>
        <begin position="204"/>
        <end position="227"/>
    </location>
</feature>
<feature type="transmembrane region" description="Helical" evidence="1">
    <location>
        <begin position="258"/>
        <end position="282"/>
    </location>
</feature>
<gene>
    <name evidence="2" type="primary">ycf1</name>
</gene>
<protein>
    <submittedName>
        <fullName evidence="2">Hypothetical chloroplast RF1</fullName>
    </submittedName>
</protein>
<proteinExistence type="predicted"/>
<keyword evidence="1" id="KW-0812">Transmembrane</keyword>
<keyword evidence="1" id="KW-1133">Transmembrane helix</keyword>
<keyword evidence="1" id="KW-0472">Membrane</keyword>
<accession>A0A1B2RYQ1</accession>
<geneLocation type="chloroplast" evidence="2"/>
<organism evidence="2">
    <name type="scientific">Rhexinema sarcinoideum</name>
    <dbReference type="NCBI Taxonomy" id="43261"/>
    <lineage>
        <taxon>Eukaryota</taxon>
        <taxon>Viridiplantae</taxon>
        <taxon>Chlorophyta</taxon>
        <taxon>core chlorophytes</taxon>
        <taxon>Ulvophyceae</taxon>
        <taxon>OUU clade</taxon>
        <taxon>Ulotrichales</taxon>
        <taxon>Helicodictyaceae</taxon>
        <taxon>Rhexinema</taxon>
    </lineage>
</organism>